<accession>A0A0B6Z3Y7</accession>
<evidence type="ECO:0000313" key="1">
    <source>
        <dbReference type="EMBL" id="CEK63072.1"/>
    </source>
</evidence>
<dbReference type="EMBL" id="HACG01016207">
    <property type="protein sequence ID" value="CEK63072.1"/>
    <property type="molecule type" value="Transcribed_RNA"/>
</dbReference>
<dbReference type="AlphaFoldDB" id="A0A0B6Z3Y7"/>
<feature type="non-terminal residue" evidence="1">
    <location>
        <position position="1"/>
    </location>
</feature>
<proteinExistence type="predicted"/>
<protein>
    <submittedName>
        <fullName evidence="1">Uncharacterized protein</fullName>
    </submittedName>
</protein>
<gene>
    <name evidence="1" type="primary">ORF47053</name>
</gene>
<reference evidence="1" key="1">
    <citation type="submission" date="2014-12" db="EMBL/GenBank/DDBJ databases">
        <title>Insight into the proteome of Arion vulgaris.</title>
        <authorList>
            <person name="Aradska J."/>
            <person name="Bulat T."/>
            <person name="Smidak R."/>
            <person name="Sarate P."/>
            <person name="Gangsoo J."/>
            <person name="Sialana F."/>
            <person name="Bilban M."/>
            <person name="Lubec G."/>
        </authorList>
    </citation>
    <scope>NUCLEOTIDE SEQUENCE</scope>
    <source>
        <tissue evidence="1">Skin</tissue>
    </source>
</reference>
<organism evidence="1">
    <name type="scientific">Arion vulgaris</name>
    <dbReference type="NCBI Taxonomy" id="1028688"/>
    <lineage>
        <taxon>Eukaryota</taxon>
        <taxon>Metazoa</taxon>
        <taxon>Spiralia</taxon>
        <taxon>Lophotrochozoa</taxon>
        <taxon>Mollusca</taxon>
        <taxon>Gastropoda</taxon>
        <taxon>Heterobranchia</taxon>
        <taxon>Euthyneura</taxon>
        <taxon>Panpulmonata</taxon>
        <taxon>Eupulmonata</taxon>
        <taxon>Stylommatophora</taxon>
        <taxon>Helicina</taxon>
        <taxon>Arionoidea</taxon>
        <taxon>Arionidae</taxon>
        <taxon>Arion</taxon>
    </lineage>
</organism>
<name>A0A0B6Z3Y7_9EUPU</name>
<sequence>CFGLAFPNIMIQNDVTLVWLVIQIKERTETLATMTCLLTDANTEGFKNKLIYLAIWKLYIFVLSPNITRTECERSWVYML</sequence>